<keyword evidence="1" id="KW-0472">Membrane</keyword>
<feature type="transmembrane region" description="Helical" evidence="1">
    <location>
        <begin position="178"/>
        <end position="198"/>
    </location>
</feature>
<feature type="transmembrane region" description="Helical" evidence="1">
    <location>
        <begin position="96"/>
        <end position="116"/>
    </location>
</feature>
<dbReference type="RefSeq" id="WP_184340033.1">
    <property type="nucleotide sequence ID" value="NZ_JACHIG010000005.1"/>
</dbReference>
<proteinExistence type="predicted"/>
<feature type="transmembrane region" description="Helical" evidence="1">
    <location>
        <begin position="136"/>
        <end position="157"/>
    </location>
</feature>
<keyword evidence="1" id="KW-0812">Transmembrane</keyword>
<comment type="caution">
    <text evidence="2">The sequence shown here is derived from an EMBL/GenBank/DDBJ whole genome shotgun (WGS) entry which is preliminary data.</text>
</comment>
<name>A0A7W7YBH5_9BACT</name>
<dbReference type="EMBL" id="JACHIG010000005">
    <property type="protein sequence ID" value="MBB5033116.1"/>
    <property type="molecule type" value="Genomic_DNA"/>
</dbReference>
<dbReference type="AlphaFoldDB" id="A0A7W7YBH5"/>
<reference evidence="2 3" key="1">
    <citation type="submission" date="2020-08" db="EMBL/GenBank/DDBJ databases">
        <title>Genomic Encyclopedia of Type Strains, Phase IV (KMG-IV): sequencing the most valuable type-strain genomes for metagenomic binning, comparative biology and taxonomic classification.</title>
        <authorList>
            <person name="Goeker M."/>
        </authorList>
    </citation>
    <scope>NUCLEOTIDE SEQUENCE [LARGE SCALE GENOMIC DNA]</scope>
    <source>
        <strain evidence="2 3">DSM 12252</strain>
    </source>
</reference>
<keyword evidence="3" id="KW-1185">Reference proteome</keyword>
<feature type="transmembrane region" description="Helical" evidence="1">
    <location>
        <begin position="62"/>
        <end position="84"/>
    </location>
</feature>
<sequence length="229" mass="25824">MSAQPDSAPGIFSTIGAVFRQNRTPCLVLNTIAVALVVSYYQVPALAGFWESLAAFKTRWSFGFSCASTMFAAALLPTAIQFFMGTLEQQGRGKRLLLLMLFWGYRGMEIDLFYHLQTWLFGGGHDAATLLKKVLVDQFVMSPVWFVPTYIIALRWVELGGSWARTRPTLDREFWTRTCPTVLITNWLVWIPALALVYSLPPALQFPLFSVVMCFFTLIITVMTKRGKA</sequence>
<evidence type="ECO:0000313" key="3">
    <source>
        <dbReference type="Proteomes" id="UP000590740"/>
    </source>
</evidence>
<gene>
    <name evidence="2" type="ORF">HNQ65_002699</name>
</gene>
<protein>
    <submittedName>
        <fullName evidence="2">Uncharacterized protein</fullName>
    </submittedName>
</protein>
<organism evidence="2 3">
    <name type="scientific">Prosthecobacter vanneervenii</name>
    <dbReference type="NCBI Taxonomy" id="48466"/>
    <lineage>
        <taxon>Bacteria</taxon>
        <taxon>Pseudomonadati</taxon>
        <taxon>Verrucomicrobiota</taxon>
        <taxon>Verrucomicrobiia</taxon>
        <taxon>Verrucomicrobiales</taxon>
        <taxon>Verrucomicrobiaceae</taxon>
        <taxon>Prosthecobacter</taxon>
    </lineage>
</organism>
<feature type="transmembrane region" description="Helical" evidence="1">
    <location>
        <begin position="27"/>
        <end position="50"/>
    </location>
</feature>
<accession>A0A7W7YBH5</accession>
<dbReference type="Proteomes" id="UP000590740">
    <property type="component" value="Unassembled WGS sequence"/>
</dbReference>
<evidence type="ECO:0000256" key="1">
    <source>
        <dbReference type="SAM" id="Phobius"/>
    </source>
</evidence>
<feature type="transmembrane region" description="Helical" evidence="1">
    <location>
        <begin position="204"/>
        <end position="223"/>
    </location>
</feature>
<evidence type="ECO:0000313" key="2">
    <source>
        <dbReference type="EMBL" id="MBB5033116.1"/>
    </source>
</evidence>
<keyword evidence="1" id="KW-1133">Transmembrane helix</keyword>